<name>A0A7S4LAI7_9EUGL</name>
<proteinExistence type="predicted"/>
<organism evidence="1">
    <name type="scientific">Eutreptiella gymnastica</name>
    <dbReference type="NCBI Taxonomy" id="73025"/>
    <lineage>
        <taxon>Eukaryota</taxon>
        <taxon>Discoba</taxon>
        <taxon>Euglenozoa</taxon>
        <taxon>Euglenida</taxon>
        <taxon>Spirocuta</taxon>
        <taxon>Euglenophyceae</taxon>
        <taxon>Eutreptiales</taxon>
        <taxon>Eutreptiaceae</taxon>
        <taxon>Eutreptiella</taxon>
    </lineage>
</organism>
<dbReference type="AlphaFoldDB" id="A0A7S4LAI7"/>
<dbReference type="EMBL" id="HBJA01079880">
    <property type="protein sequence ID" value="CAE0816790.1"/>
    <property type="molecule type" value="Transcribed_RNA"/>
</dbReference>
<sequence length="108" mass="11418">MLHRRCRAGDLRLAGTAASPPGHSGYQAGPSSCGPCPLCFSGTTVVHAAGGTISCKRYHAWAELRHNAFSAHAPPKFIGGQALYRAACQGVRHMAGQIYIFSSCYPSK</sequence>
<gene>
    <name evidence="1" type="ORF">EGYM00163_LOCUS27951</name>
</gene>
<reference evidence="1" key="1">
    <citation type="submission" date="2021-01" db="EMBL/GenBank/DDBJ databases">
        <authorList>
            <person name="Corre E."/>
            <person name="Pelletier E."/>
            <person name="Niang G."/>
            <person name="Scheremetjew M."/>
            <person name="Finn R."/>
            <person name="Kale V."/>
            <person name="Holt S."/>
            <person name="Cochrane G."/>
            <person name="Meng A."/>
            <person name="Brown T."/>
            <person name="Cohen L."/>
        </authorList>
    </citation>
    <scope>NUCLEOTIDE SEQUENCE</scope>
    <source>
        <strain evidence="1">CCMP1594</strain>
    </source>
</reference>
<protein>
    <submittedName>
        <fullName evidence="1">Uncharacterized protein</fullName>
    </submittedName>
</protein>
<evidence type="ECO:0000313" key="1">
    <source>
        <dbReference type="EMBL" id="CAE0816790.1"/>
    </source>
</evidence>
<accession>A0A7S4LAI7</accession>